<comment type="caution">
    <text evidence="8">The sequence shown here is derived from an EMBL/GenBank/DDBJ whole genome shotgun (WGS) entry which is preliminary data.</text>
</comment>
<dbReference type="InterPro" id="IPR042262">
    <property type="entry name" value="CN_hydtase_beta_C"/>
</dbReference>
<dbReference type="InterPro" id="IPR024690">
    <property type="entry name" value="CN_hydtase_beta_dom_C"/>
</dbReference>
<evidence type="ECO:0000256" key="4">
    <source>
        <dbReference type="ARBA" id="ARBA00044877"/>
    </source>
</evidence>
<feature type="domain" description="Nitrile hydratase beta subunit" evidence="6">
    <location>
        <begin position="127"/>
        <end position="223"/>
    </location>
</feature>
<proteinExistence type="inferred from homology"/>
<organism evidence="8 9">
    <name type="scientific">Shimia sagamensis</name>
    <dbReference type="NCBI Taxonomy" id="1566352"/>
    <lineage>
        <taxon>Bacteria</taxon>
        <taxon>Pseudomonadati</taxon>
        <taxon>Pseudomonadota</taxon>
        <taxon>Alphaproteobacteria</taxon>
        <taxon>Rhodobacterales</taxon>
        <taxon>Roseobacteraceae</taxon>
    </lineage>
</organism>
<dbReference type="Pfam" id="PF02211">
    <property type="entry name" value="NHase_beta_C"/>
    <property type="match status" value="1"/>
</dbReference>
<evidence type="ECO:0000256" key="5">
    <source>
        <dbReference type="PIRNR" id="PIRNR001427"/>
    </source>
</evidence>
<dbReference type="Gene3D" id="2.30.30.50">
    <property type="match status" value="1"/>
</dbReference>
<keyword evidence="9" id="KW-1185">Reference proteome</keyword>
<dbReference type="InterPro" id="IPR008990">
    <property type="entry name" value="Elect_transpt_acc-like_dom_sf"/>
</dbReference>
<dbReference type="Pfam" id="PF21006">
    <property type="entry name" value="NHase_beta_N"/>
    <property type="match status" value="1"/>
</dbReference>
<feature type="domain" description="Nitrile hydratase beta subunit-like N-terminal" evidence="7">
    <location>
        <begin position="1"/>
        <end position="102"/>
    </location>
</feature>
<evidence type="ECO:0000256" key="1">
    <source>
        <dbReference type="ARBA" id="ARBA00004042"/>
    </source>
</evidence>
<dbReference type="InterPro" id="IPR049054">
    <property type="entry name" value="CN_hydtase_beta-like_N"/>
</dbReference>
<evidence type="ECO:0000259" key="7">
    <source>
        <dbReference type="Pfam" id="PF21006"/>
    </source>
</evidence>
<evidence type="ECO:0000256" key="3">
    <source>
        <dbReference type="ARBA" id="ARBA00023239"/>
    </source>
</evidence>
<gene>
    <name evidence="8" type="ORF">SAMN06265373_104461</name>
</gene>
<comment type="function">
    <text evidence="1 5">NHase catalyzes the hydration of various nitrile compounds to the corresponding amides.</text>
</comment>
<evidence type="ECO:0000313" key="8">
    <source>
        <dbReference type="EMBL" id="SMP23883.1"/>
    </source>
</evidence>
<dbReference type="SUPFAM" id="SSF50090">
    <property type="entry name" value="Electron transport accessory proteins"/>
    <property type="match status" value="1"/>
</dbReference>
<dbReference type="EC" id="4.2.1.84" evidence="5"/>
<keyword evidence="3 5" id="KW-0456">Lyase</keyword>
<dbReference type="EMBL" id="FXTY01000004">
    <property type="protein sequence ID" value="SMP23883.1"/>
    <property type="molecule type" value="Genomic_DNA"/>
</dbReference>
<evidence type="ECO:0000259" key="6">
    <source>
        <dbReference type="Pfam" id="PF02211"/>
    </source>
</evidence>
<comment type="catalytic activity">
    <reaction evidence="4 5">
        <text>an aliphatic primary amide = an aliphatic nitrile + H2O</text>
        <dbReference type="Rhea" id="RHEA:12673"/>
        <dbReference type="ChEBI" id="CHEBI:15377"/>
        <dbReference type="ChEBI" id="CHEBI:65285"/>
        <dbReference type="ChEBI" id="CHEBI:80291"/>
        <dbReference type="EC" id="4.2.1.84"/>
    </reaction>
</comment>
<dbReference type="Proteomes" id="UP001157961">
    <property type="component" value="Unassembled WGS sequence"/>
</dbReference>
<dbReference type="NCBIfam" id="TIGR03888">
    <property type="entry name" value="nitrile_beta"/>
    <property type="match status" value="1"/>
</dbReference>
<name>A0ABY1P4N9_9RHOB</name>
<sequence length="225" mass="24287">MSRIHDMGGRLGTGPVDPQDGYDFAEAKDWHKRALALNVACGFLGQWNIDASRHARELLDPTDYMSFSYYEKWMGGLADLMVDRGVVTVNELASGKAEGVSPIADKAAKPESVEAVLTHGSPYTRDAAGPKFAVGAVVKTRRIARNVAVPGGHTRLPAYAAGAEGVVVLQHGAHVFPDSNAHFKGEAAEPLYAVQFSAQELWGDEADPRDVVVLDLWESYLEPAQ</sequence>
<evidence type="ECO:0000256" key="2">
    <source>
        <dbReference type="ARBA" id="ARBA00009098"/>
    </source>
</evidence>
<dbReference type="PIRSF" id="PIRSF001427">
    <property type="entry name" value="NHase_beta"/>
    <property type="match status" value="1"/>
</dbReference>
<comment type="similarity">
    <text evidence="2 5">Belongs to the nitrile hydratase subunit beta family.</text>
</comment>
<evidence type="ECO:0000313" key="9">
    <source>
        <dbReference type="Proteomes" id="UP001157961"/>
    </source>
</evidence>
<accession>A0ABY1P4N9</accession>
<dbReference type="Gene3D" id="1.10.472.20">
    <property type="entry name" value="Nitrile hydratase, beta subunit"/>
    <property type="match status" value="1"/>
</dbReference>
<protein>
    <recommendedName>
        <fullName evidence="5">Nitrile hydratase subunit beta</fullName>
        <shortName evidence="5">NHase</shortName>
        <ecNumber evidence="5">4.2.1.84</ecNumber>
    </recommendedName>
</protein>
<reference evidence="8 9" key="1">
    <citation type="submission" date="2017-05" db="EMBL/GenBank/DDBJ databases">
        <authorList>
            <person name="Varghese N."/>
            <person name="Submissions S."/>
        </authorList>
    </citation>
    <scope>NUCLEOTIDE SEQUENCE [LARGE SCALE GENOMIC DNA]</scope>
    <source>
        <strain evidence="8 9">DSM 29734</strain>
    </source>
</reference>
<dbReference type="InterPro" id="IPR003168">
    <property type="entry name" value="Nitrile_hydratase_bsu"/>
</dbReference>
<dbReference type="RefSeq" id="WP_283426400.1">
    <property type="nucleotide sequence ID" value="NZ_FXTY01000004.1"/>
</dbReference>